<evidence type="ECO:0000256" key="1">
    <source>
        <dbReference type="SAM" id="MobiDB-lite"/>
    </source>
</evidence>
<evidence type="ECO:0000313" key="3">
    <source>
        <dbReference type="Proteomes" id="UP001201980"/>
    </source>
</evidence>
<dbReference type="AlphaFoldDB" id="A0AAD5WRY5"/>
<reference evidence="2" key="1">
    <citation type="submission" date="2022-07" db="EMBL/GenBank/DDBJ databases">
        <title>Draft genome sequence of Zalerion maritima ATCC 34329, a (micro)plastics degrading marine fungus.</title>
        <authorList>
            <person name="Paco A."/>
            <person name="Goncalves M.F.M."/>
            <person name="Rocha-Santos T.A.P."/>
            <person name="Alves A."/>
        </authorList>
    </citation>
    <scope>NUCLEOTIDE SEQUENCE</scope>
    <source>
        <strain evidence="2">ATCC 34329</strain>
    </source>
</reference>
<feature type="region of interest" description="Disordered" evidence="1">
    <location>
        <begin position="108"/>
        <end position="136"/>
    </location>
</feature>
<organism evidence="2 3">
    <name type="scientific">Zalerion maritima</name>
    <dbReference type="NCBI Taxonomy" id="339359"/>
    <lineage>
        <taxon>Eukaryota</taxon>
        <taxon>Fungi</taxon>
        <taxon>Dikarya</taxon>
        <taxon>Ascomycota</taxon>
        <taxon>Pezizomycotina</taxon>
        <taxon>Sordariomycetes</taxon>
        <taxon>Lulworthiomycetidae</taxon>
        <taxon>Lulworthiales</taxon>
        <taxon>Lulworthiaceae</taxon>
        <taxon>Zalerion</taxon>
    </lineage>
</organism>
<accession>A0AAD5WRY5</accession>
<name>A0AAD5WRY5_9PEZI</name>
<dbReference type="EMBL" id="JAKWBI020000114">
    <property type="protein sequence ID" value="KAJ2902403.1"/>
    <property type="molecule type" value="Genomic_DNA"/>
</dbReference>
<dbReference type="Proteomes" id="UP001201980">
    <property type="component" value="Unassembled WGS sequence"/>
</dbReference>
<comment type="caution">
    <text evidence="2">The sequence shown here is derived from an EMBL/GenBank/DDBJ whole genome shotgun (WGS) entry which is preliminary data.</text>
</comment>
<evidence type="ECO:0000313" key="2">
    <source>
        <dbReference type="EMBL" id="KAJ2902403.1"/>
    </source>
</evidence>
<feature type="compositionally biased region" description="Basic and acidic residues" evidence="1">
    <location>
        <begin position="34"/>
        <end position="58"/>
    </location>
</feature>
<gene>
    <name evidence="2" type="ORF">MKZ38_000649</name>
</gene>
<feature type="region of interest" description="Disordered" evidence="1">
    <location>
        <begin position="27"/>
        <end position="82"/>
    </location>
</feature>
<sequence>MAVNKSPELATQSARLPAGSVTLMVLPSSAGANDHPKIPEDRGVETRHSETKRNDPDPRLAMSSPDPRISEEKTPPQPYHWTLLWREPAPDIHRPKFDPTLIKATANQLWSTYQRRRPSPPQSPERALQGSRSLNG</sequence>
<protein>
    <submittedName>
        <fullName evidence="2">Uncharacterized protein</fullName>
    </submittedName>
</protein>
<proteinExistence type="predicted"/>
<keyword evidence="3" id="KW-1185">Reference proteome</keyword>